<reference evidence="3 5" key="2">
    <citation type="submission" date="2016-11" db="EMBL/GenBank/DDBJ databases">
        <title>Whole genomes of Flavobacteriaceae.</title>
        <authorList>
            <person name="Stine C."/>
            <person name="Li C."/>
            <person name="Tadesse D."/>
        </authorList>
    </citation>
    <scope>NUCLEOTIDE SEQUENCE [LARGE SCALE GENOMIC DNA]</scope>
    <source>
        <strain evidence="3 5">ATCC 51468</strain>
    </source>
</reference>
<gene>
    <name evidence="3" type="ORF">B0A73_01860</name>
    <name evidence="2" type="ORF">IW18_05980</name>
</gene>
<dbReference type="AlphaFoldDB" id="A0A0D0EXU1"/>
<proteinExistence type="predicted"/>
<dbReference type="Gene3D" id="3.40.50.720">
    <property type="entry name" value="NAD(P)-binding Rossmann-like Domain"/>
    <property type="match status" value="1"/>
</dbReference>
<dbReference type="RefSeq" id="WP_041516668.1">
    <property type="nucleotide sequence ID" value="NZ_JPRK01000005.1"/>
</dbReference>
<dbReference type="EMBL" id="MUGX01000006">
    <property type="protein sequence ID" value="OXA90504.1"/>
    <property type="molecule type" value="Genomic_DNA"/>
</dbReference>
<accession>A0A0D0EXU1</accession>
<name>A0A0D0EXU1_9FLAO</name>
<dbReference type="InterPro" id="IPR036291">
    <property type="entry name" value="NAD(P)-bd_dom_sf"/>
</dbReference>
<feature type="domain" description="NAD(P)-binding" evidence="1">
    <location>
        <begin position="8"/>
        <end position="151"/>
    </location>
</feature>
<dbReference type="Proteomes" id="UP000198302">
    <property type="component" value="Unassembled WGS sequence"/>
</dbReference>
<dbReference type="OrthoDB" id="9798632at2"/>
<dbReference type="PANTHER" id="PTHR14097:SF7">
    <property type="entry name" value="OXIDOREDUCTASE HTATIP2"/>
    <property type="match status" value="1"/>
</dbReference>
<evidence type="ECO:0000259" key="1">
    <source>
        <dbReference type="Pfam" id="PF13460"/>
    </source>
</evidence>
<dbReference type="Pfam" id="PF13460">
    <property type="entry name" value="NAD_binding_10"/>
    <property type="match status" value="1"/>
</dbReference>
<keyword evidence="5" id="KW-1185">Reference proteome</keyword>
<dbReference type="CDD" id="cd05250">
    <property type="entry name" value="CC3_like_SDR_a"/>
    <property type="match status" value="1"/>
</dbReference>
<dbReference type="InterPro" id="IPR016040">
    <property type="entry name" value="NAD(P)-bd_dom"/>
</dbReference>
<evidence type="ECO:0000313" key="2">
    <source>
        <dbReference type="EMBL" id="KIO53883.1"/>
    </source>
</evidence>
<dbReference type="SUPFAM" id="SSF51735">
    <property type="entry name" value="NAD(P)-binding Rossmann-fold domains"/>
    <property type="match status" value="1"/>
</dbReference>
<dbReference type="PANTHER" id="PTHR14097">
    <property type="entry name" value="OXIDOREDUCTASE HTATIP2"/>
    <property type="match status" value="1"/>
</dbReference>
<evidence type="ECO:0000313" key="3">
    <source>
        <dbReference type="EMBL" id="OXA90504.1"/>
    </source>
</evidence>
<dbReference type="Proteomes" id="UP000032061">
    <property type="component" value="Unassembled WGS sequence"/>
</dbReference>
<dbReference type="EMBL" id="JPRK01000005">
    <property type="protein sequence ID" value="KIO53883.1"/>
    <property type="molecule type" value="Genomic_DNA"/>
</dbReference>
<protein>
    <submittedName>
        <fullName evidence="2">Epimerase</fullName>
    </submittedName>
</protein>
<sequence>MKKAILYGASGLVGSYILDNLLNNANYQQVIIVVRKDLNIQHPKLKTLIGDFNTLPEVVKDIQVDEVFIALGTTQKKTPDKKLYYQIDHDYPILATKLAKENGAKAVFLVSALGANAKSSIFYSKLKGETEQDITSLNLDHTYIFRPSMILGNRKENRPAEKVFIGIFKFINPIFVGGLSKYKGIEATDIAKAMVNSANALNEKVKILHWEEMTALLK</sequence>
<dbReference type="STRING" id="37752.IW18_05980"/>
<comment type="caution">
    <text evidence="2">The sequence shown here is derived from an EMBL/GenBank/DDBJ whole genome shotgun (WGS) entry which is preliminary data.</text>
</comment>
<organism evidence="2 4">
    <name type="scientific">Flavobacterium hibernum</name>
    <dbReference type="NCBI Taxonomy" id="37752"/>
    <lineage>
        <taxon>Bacteria</taxon>
        <taxon>Pseudomonadati</taxon>
        <taxon>Bacteroidota</taxon>
        <taxon>Flavobacteriia</taxon>
        <taxon>Flavobacteriales</taxon>
        <taxon>Flavobacteriaceae</taxon>
        <taxon>Flavobacterium</taxon>
    </lineage>
</organism>
<evidence type="ECO:0000313" key="5">
    <source>
        <dbReference type="Proteomes" id="UP000198302"/>
    </source>
</evidence>
<evidence type="ECO:0000313" key="4">
    <source>
        <dbReference type="Proteomes" id="UP000032061"/>
    </source>
</evidence>
<reference evidence="2 4" key="1">
    <citation type="submission" date="2015-01" db="EMBL/GenBank/DDBJ databases">
        <title>Genome of Flavobacterium hibernum DSM 12611.</title>
        <authorList>
            <person name="Stropko S.J."/>
            <person name="Pipes S.E."/>
            <person name="Newman J.D."/>
        </authorList>
    </citation>
    <scope>NUCLEOTIDE SEQUENCE [LARGE SCALE GENOMIC DNA]</scope>
    <source>
        <strain evidence="2 4">DSM 12611</strain>
    </source>
</reference>